<gene>
    <name evidence="2" type="ORF">ACFSUT_29095</name>
</gene>
<reference evidence="3" key="1">
    <citation type="journal article" date="2019" name="Int. J. Syst. Evol. Microbiol.">
        <title>The Global Catalogue of Microorganisms (GCM) 10K type strain sequencing project: providing services to taxonomists for standard genome sequencing and annotation.</title>
        <authorList>
            <consortium name="The Broad Institute Genomics Platform"/>
            <consortium name="The Broad Institute Genome Sequencing Center for Infectious Disease"/>
            <person name="Wu L."/>
            <person name="Ma J."/>
        </authorList>
    </citation>
    <scope>NUCLEOTIDE SEQUENCE [LARGE SCALE GENOMIC DNA]</scope>
    <source>
        <strain evidence="3">CGMCC 4.7638</strain>
    </source>
</reference>
<dbReference type="Proteomes" id="UP001597542">
    <property type="component" value="Unassembled WGS sequence"/>
</dbReference>
<dbReference type="EMBL" id="JBHUKQ010000015">
    <property type="protein sequence ID" value="MFD2484365.1"/>
    <property type="molecule type" value="Genomic_DNA"/>
</dbReference>
<proteinExistence type="predicted"/>
<dbReference type="Pfam" id="PF00550">
    <property type="entry name" value="PP-binding"/>
    <property type="match status" value="1"/>
</dbReference>
<dbReference type="RefSeq" id="WP_344274892.1">
    <property type="nucleotide sequence ID" value="NZ_BAAAHV010000012.1"/>
</dbReference>
<evidence type="ECO:0000313" key="2">
    <source>
        <dbReference type="EMBL" id="MFD2484365.1"/>
    </source>
</evidence>
<dbReference type="InterPro" id="IPR009081">
    <property type="entry name" value="PP-bd_ACP"/>
</dbReference>
<feature type="domain" description="Carrier" evidence="1">
    <location>
        <begin position="4"/>
        <end position="83"/>
    </location>
</feature>
<evidence type="ECO:0000259" key="1">
    <source>
        <dbReference type="PROSITE" id="PS50075"/>
    </source>
</evidence>
<dbReference type="PROSITE" id="PS50075">
    <property type="entry name" value="CARRIER"/>
    <property type="match status" value="1"/>
</dbReference>
<dbReference type="SUPFAM" id="SSF47336">
    <property type="entry name" value="ACP-like"/>
    <property type="match status" value="1"/>
</dbReference>
<evidence type="ECO:0000313" key="3">
    <source>
        <dbReference type="Proteomes" id="UP001597542"/>
    </source>
</evidence>
<comment type="caution">
    <text evidence="2">The sequence shown here is derived from an EMBL/GenBank/DDBJ whole genome shotgun (WGS) entry which is preliminary data.</text>
</comment>
<dbReference type="InterPro" id="IPR036736">
    <property type="entry name" value="ACP-like_sf"/>
</dbReference>
<name>A0ABW5I647_9PSEU</name>
<protein>
    <submittedName>
        <fullName evidence="2">Phosphopantetheine-binding protein</fullName>
    </submittedName>
</protein>
<organism evidence="2 3">
    <name type="scientific">Amycolatopsis albidoflavus</name>
    <dbReference type="NCBI Taxonomy" id="102226"/>
    <lineage>
        <taxon>Bacteria</taxon>
        <taxon>Bacillati</taxon>
        <taxon>Actinomycetota</taxon>
        <taxon>Actinomycetes</taxon>
        <taxon>Pseudonocardiales</taxon>
        <taxon>Pseudonocardiaceae</taxon>
        <taxon>Amycolatopsis</taxon>
    </lineage>
</organism>
<sequence length="98" mass="10665">MTTRTEAEVRSQIREIVLELAPGSPEETSTDPLLVEELEYHSLALLELAFALEDEFDLPPIDETSVQAIKTARDIEDYVLSQLGKAGSGVPAEPAPAE</sequence>
<accession>A0ABW5I647</accession>
<dbReference type="Gene3D" id="1.10.1200.10">
    <property type="entry name" value="ACP-like"/>
    <property type="match status" value="1"/>
</dbReference>
<keyword evidence="3" id="KW-1185">Reference proteome</keyword>